<dbReference type="PANTHER" id="PTHR10353">
    <property type="entry name" value="GLYCOSYL HYDROLASE"/>
    <property type="match status" value="1"/>
</dbReference>
<proteinExistence type="inferred from homology"/>
<comment type="similarity">
    <text evidence="1 4">Belongs to the glycosyl hydrolase 1 family.</text>
</comment>
<dbReference type="EMBL" id="BHEO01000008">
    <property type="protein sequence ID" value="GBU06182.1"/>
    <property type="molecule type" value="Genomic_DNA"/>
</dbReference>
<sequence>MGKFQKGFFVGAATAAHQVEGNNIYSDCWAQEQLKYSIFQEPSLDAVDHYNRYQEDIEYMADAGLNAYRFSIEWARIEPEQGKFVETEIEHYRNVIRCCREKGLEPFVTLHHFSSPLWVIQKGGWESEDVIQYFAEYVEYVMKKLGNEIKYVCTINEANMGLQIAAIMERQKRQEKANTSRRKEEGQQVQLGMDSEKMEENERLGAEENERVFYTATPQTFCSSRTEQGDFIVMKAHQKAVHIIKELYPEIKTGLTLSLHDIQPQPGGEERAKAEWEKEFTHYLPYIEQDNFLGVQNYSRSRIRADGIVPAPEHAELTQMNYEYYPEALEHVIRAVSKQFHGDLYVTENGIATADDTRRIAFIEKATDGVASCIADDIPVKGYFYWSLLDNFEWHRGYTMTFGLIQVDRKHGMKRQVKPSLAYLGQLCPDK</sequence>
<reference evidence="6 9" key="1">
    <citation type="journal article" date="2018" name="Int. J. Syst. Evol. Microbiol.">
        <title>Draft Genome Sequence of Faecalimonas umbilicata JCM 30896T, an Acetate-Producing Bacterium Isolated from Human Feces.</title>
        <authorList>
            <person name="Sakamoto M."/>
            <person name="Ikeyama N."/>
            <person name="Yuki M."/>
            <person name="Ohkuma M."/>
        </authorList>
    </citation>
    <scope>NUCLEOTIDE SEQUENCE [LARGE SCALE GENOMIC DNA]</scope>
    <source>
        <strain evidence="6 9">EGH7</strain>
    </source>
</reference>
<evidence type="ECO:0000313" key="9">
    <source>
        <dbReference type="Proteomes" id="UP000702954"/>
    </source>
</evidence>
<dbReference type="AlphaFoldDB" id="A0A4R3JDE5"/>
<keyword evidence="9" id="KW-1185">Reference proteome</keyword>
<keyword evidence="2" id="KW-0378">Hydrolase</keyword>
<organism evidence="7 8">
    <name type="scientific">Faecalimonas umbilicata</name>
    <dbReference type="NCBI Taxonomy" id="1912855"/>
    <lineage>
        <taxon>Bacteria</taxon>
        <taxon>Bacillati</taxon>
        <taxon>Bacillota</taxon>
        <taxon>Clostridia</taxon>
        <taxon>Lachnospirales</taxon>
        <taxon>Lachnospiraceae</taxon>
        <taxon>Faecalimonas</taxon>
    </lineage>
</organism>
<dbReference type="InterPro" id="IPR001360">
    <property type="entry name" value="Glyco_hydro_1"/>
</dbReference>
<feature type="compositionally biased region" description="Basic and acidic residues" evidence="5">
    <location>
        <begin position="173"/>
        <end position="186"/>
    </location>
</feature>
<dbReference type="PRINTS" id="PR00131">
    <property type="entry name" value="GLHYDRLASE1"/>
</dbReference>
<keyword evidence="3" id="KW-0326">Glycosidase</keyword>
<comment type="caution">
    <text evidence="7">The sequence shown here is derived from an EMBL/GenBank/DDBJ whole genome shotgun (WGS) entry which is preliminary data.</text>
</comment>
<gene>
    <name evidence="7" type="ORF">EDD74_12836</name>
    <name evidence="6" type="ORF">FAEUMB_27230</name>
</gene>
<dbReference type="GO" id="GO:0005829">
    <property type="term" value="C:cytosol"/>
    <property type="evidence" value="ECO:0007669"/>
    <property type="project" value="TreeGrafter"/>
</dbReference>
<dbReference type="Pfam" id="PF00232">
    <property type="entry name" value="Glyco_hydro_1"/>
    <property type="match status" value="2"/>
</dbReference>
<protein>
    <submittedName>
        <fullName evidence="7">Beta-glucosidase</fullName>
    </submittedName>
</protein>
<reference evidence="7 8" key="2">
    <citation type="submission" date="2019-03" db="EMBL/GenBank/DDBJ databases">
        <title>Genomic Encyclopedia of Type Strains, Phase IV (KMG-IV): sequencing the most valuable type-strain genomes for metagenomic binning, comparative biology and taxonomic classification.</title>
        <authorList>
            <person name="Goeker M."/>
        </authorList>
    </citation>
    <scope>NUCLEOTIDE SEQUENCE [LARGE SCALE GENOMIC DNA]</scope>
    <source>
        <strain evidence="7 8">DSM 103426</strain>
    </source>
</reference>
<evidence type="ECO:0000256" key="5">
    <source>
        <dbReference type="SAM" id="MobiDB-lite"/>
    </source>
</evidence>
<feature type="region of interest" description="Disordered" evidence="5">
    <location>
        <begin position="173"/>
        <end position="197"/>
    </location>
</feature>
<dbReference type="SUPFAM" id="SSF51445">
    <property type="entry name" value="(Trans)glycosidases"/>
    <property type="match status" value="1"/>
</dbReference>
<accession>A0A4R3JDE5</accession>
<dbReference type="GO" id="GO:0016052">
    <property type="term" value="P:carbohydrate catabolic process"/>
    <property type="evidence" value="ECO:0007669"/>
    <property type="project" value="TreeGrafter"/>
</dbReference>
<evidence type="ECO:0000313" key="6">
    <source>
        <dbReference type="EMBL" id="GBU06182.1"/>
    </source>
</evidence>
<evidence type="ECO:0000256" key="3">
    <source>
        <dbReference type="ARBA" id="ARBA00023295"/>
    </source>
</evidence>
<evidence type="ECO:0000256" key="4">
    <source>
        <dbReference type="RuleBase" id="RU003690"/>
    </source>
</evidence>
<dbReference type="GO" id="GO:0008422">
    <property type="term" value="F:beta-glucosidase activity"/>
    <property type="evidence" value="ECO:0007669"/>
    <property type="project" value="TreeGrafter"/>
</dbReference>
<evidence type="ECO:0000313" key="8">
    <source>
        <dbReference type="Proteomes" id="UP000294613"/>
    </source>
</evidence>
<evidence type="ECO:0000256" key="1">
    <source>
        <dbReference type="ARBA" id="ARBA00010838"/>
    </source>
</evidence>
<evidence type="ECO:0000256" key="2">
    <source>
        <dbReference type="ARBA" id="ARBA00022801"/>
    </source>
</evidence>
<dbReference type="Proteomes" id="UP000294613">
    <property type="component" value="Unassembled WGS sequence"/>
</dbReference>
<dbReference type="InterPro" id="IPR017853">
    <property type="entry name" value="GH"/>
</dbReference>
<dbReference type="EMBL" id="SLZV01000028">
    <property type="protein sequence ID" value="TCS63724.1"/>
    <property type="molecule type" value="Genomic_DNA"/>
</dbReference>
<dbReference type="Proteomes" id="UP000702954">
    <property type="component" value="Unassembled WGS sequence"/>
</dbReference>
<dbReference type="PANTHER" id="PTHR10353:SF36">
    <property type="entry name" value="LP05116P"/>
    <property type="match status" value="1"/>
</dbReference>
<name>A0A4R3JDE5_9FIRM</name>
<evidence type="ECO:0000313" key="7">
    <source>
        <dbReference type="EMBL" id="TCS63724.1"/>
    </source>
</evidence>
<dbReference type="RefSeq" id="WP_116442231.1">
    <property type="nucleotide sequence ID" value="NZ_BHEO01000008.1"/>
</dbReference>
<dbReference type="Gene3D" id="3.20.20.80">
    <property type="entry name" value="Glycosidases"/>
    <property type="match status" value="1"/>
</dbReference>